<dbReference type="Proteomes" id="UP000290909">
    <property type="component" value="Chromosome"/>
</dbReference>
<feature type="transmembrane region" description="Helical" evidence="1">
    <location>
        <begin position="276"/>
        <end position="294"/>
    </location>
</feature>
<dbReference type="STRING" id="1408416.GCA_000702765_01307"/>
<reference evidence="3 4" key="1">
    <citation type="submission" date="2019-01" db="EMBL/GenBank/DDBJ databases">
        <authorList>
            <consortium name="Pathogen Informatics"/>
        </authorList>
    </citation>
    <scope>NUCLEOTIDE SEQUENCE [LARGE SCALE GENOMIC DNA]</scope>
    <source>
        <strain evidence="3 4">NCTC10172</strain>
    </source>
</reference>
<dbReference type="RefSeq" id="WP_035370037.1">
    <property type="nucleotide sequence ID" value="NZ_LR215050.1"/>
</dbReference>
<feature type="transmembrane region" description="Helical" evidence="1">
    <location>
        <begin position="182"/>
        <end position="202"/>
    </location>
</feature>
<feature type="domain" description="HTH cro/C1-type" evidence="2">
    <location>
        <begin position="10"/>
        <end position="64"/>
    </location>
</feature>
<feature type="transmembrane region" description="Helical" evidence="1">
    <location>
        <begin position="250"/>
        <end position="270"/>
    </location>
</feature>
<evidence type="ECO:0000259" key="2">
    <source>
        <dbReference type="PROSITE" id="PS50943"/>
    </source>
</evidence>
<gene>
    <name evidence="3" type="ORF">NCTC10172_01211</name>
</gene>
<dbReference type="CDD" id="cd00093">
    <property type="entry name" value="HTH_XRE"/>
    <property type="match status" value="1"/>
</dbReference>
<dbReference type="KEGG" id="ahk:NCTC10172_01211"/>
<keyword evidence="1" id="KW-0472">Membrane</keyword>
<feature type="transmembrane region" description="Helical" evidence="1">
    <location>
        <begin position="93"/>
        <end position="113"/>
    </location>
</feature>
<dbReference type="InterPro" id="IPR001387">
    <property type="entry name" value="Cro/C1-type_HTH"/>
</dbReference>
<name>A0A449BL04_9MOLU</name>
<evidence type="ECO:0000313" key="4">
    <source>
        <dbReference type="Proteomes" id="UP000290909"/>
    </source>
</evidence>
<sequence length="339" mass="39269">MDNNERGNHLRKLRNEHNLTQEALASRLGFESRTAIVNMENGKEISSDVILGLCEIYKVDPNTILMYQSNNQNSLTKEQSKKEVIVYNPRTHISYFSLIFIILLTIPLFIYYIDKELTLKYLAGLIVLIPIGLFTFFTDAYKEKKKSSLTLQIPIINKVKYKHELNEKEYIKQINFFKKTRVMFLFMSVFLNFISIGIIGLTDVMSDVMLGVISLSSIISIIITTLSLGDFNKEVTVSYKAFKTPVKKSLLSILIEVGLYFLTMFSLTVSELNIDFSLFLFVVFLYLTMIMRYVDLLSYAKFSKMYKTIEVDHNDMTKQVIKFDVQQKQIVSIKNKSKK</sequence>
<dbReference type="SUPFAM" id="SSF47413">
    <property type="entry name" value="lambda repressor-like DNA-binding domains"/>
    <property type="match status" value="1"/>
</dbReference>
<dbReference type="AlphaFoldDB" id="A0A449BL04"/>
<feature type="transmembrane region" description="Helical" evidence="1">
    <location>
        <begin position="208"/>
        <end position="229"/>
    </location>
</feature>
<dbReference type="GO" id="GO:0003677">
    <property type="term" value="F:DNA binding"/>
    <property type="evidence" value="ECO:0007669"/>
    <property type="project" value="InterPro"/>
</dbReference>
<keyword evidence="4" id="KW-1185">Reference proteome</keyword>
<dbReference type="EMBL" id="LR215050">
    <property type="protein sequence ID" value="VEU83155.1"/>
    <property type="molecule type" value="Genomic_DNA"/>
</dbReference>
<keyword evidence="1" id="KW-1133">Transmembrane helix</keyword>
<feature type="transmembrane region" description="Helical" evidence="1">
    <location>
        <begin position="119"/>
        <end position="137"/>
    </location>
</feature>
<dbReference type="Gene3D" id="1.10.260.40">
    <property type="entry name" value="lambda repressor-like DNA-binding domains"/>
    <property type="match status" value="1"/>
</dbReference>
<evidence type="ECO:0000313" key="3">
    <source>
        <dbReference type="EMBL" id="VEU83155.1"/>
    </source>
</evidence>
<organism evidence="3 4">
    <name type="scientific">Acholeplasma hippikon</name>
    <dbReference type="NCBI Taxonomy" id="264636"/>
    <lineage>
        <taxon>Bacteria</taxon>
        <taxon>Bacillati</taxon>
        <taxon>Mycoplasmatota</taxon>
        <taxon>Mollicutes</taxon>
        <taxon>Acholeplasmatales</taxon>
        <taxon>Acholeplasmataceae</taxon>
        <taxon>Acholeplasma</taxon>
    </lineage>
</organism>
<evidence type="ECO:0000256" key="1">
    <source>
        <dbReference type="SAM" id="Phobius"/>
    </source>
</evidence>
<proteinExistence type="predicted"/>
<dbReference type="SMART" id="SM00530">
    <property type="entry name" value="HTH_XRE"/>
    <property type="match status" value="1"/>
</dbReference>
<accession>A0A449BL04</accession>
<dbReference type="Pfam" id="PF01381">
    <property type="entry name" value="HTH_3"/>
    <property type="match status" value="1"/>
</dbReference>
<dbReference type="PROSITE" id="PS50943">
    <property type="entry name" value="HTH_CROC1"/>
    <property type="match status" value="1"/>
</dbReference>
<dbReference type="InterPro" id="IPR010982">
    <property type="entry name" value="Lambda_DNA-bd_dom_sf"/>
</dbReference>
<protein>
    <submittedName>
        <fullName evidence="3">Predicted transcriptional regulator</fullName>
    </submittedName>
</protein>
<keyword evidence="1" id="KW-0812">Transmembrane</keyword>